<sequence>MDADEAGAANGSAEAALAPRQTPGGDAFAQLLGDELRHERDDGEQGGTALVPEEAATIALSADYGRTPFDQPDDDDDDDDRDVLGGGSRLALQSPGDDASGGTLASTAVKPKAGAEVDAVREASLARSERIRQRDLKERQTRDKLRQEARAEWARMHKQWAEARDKSRAQVRRRQEPLTRERETLLQTMEKNARSGRPNWNVVRTLSDIGAVKVSSRDSAPASTSRSDARTSKDEEVLSRASRARMKEVINACARS</sequence>
<feature type="region of interest" description="Disordered" evidence="1">
    <location>
        <begin position="1"/>
        <end position="199"/>
    </location>
</feature>
<evidence type="ECO:0000256" key="1">
    <source>
        <dbReference type="SAM" id="MobiDB-lite"/>
    </source>
</evidence>
<evidence type="ECO:0000313" key="2">
    <source>
        <dbReference type="EMBL" id="KAK4535799.1"/>
    </source>
</evidence>
<feature type="region of interest" description="Disordered" evidence="1">
    <location>
        <begin position="211"/>
        <end position="244"/>
    </location>
</feature>
<name>A0AAV9IU37_CYACA</name>
<organism evidence="2 3">
    <name type="scientific">Cyanidium caldarium</name>
    <name type="common">Red alga</name>
    <dbReference type="NCBI Taxonomy" id="2771"/>
    <lineage>
        <taxon>Eukaryota</taxon>
        <taxon>Rhodophyta</taxon>
        <taxon>Bangiophyceae</taxon>
        <taxon>Cyanidiales</taxon>
        <taxon>Cyanidiaceae</taxon>
        <taxon>Cyanidium</taxon>
    </lineage>
</organism>
<feature type="compositionally biased region" description="Basic and acidic residues" evidence="1">
    <location>
        <begin position="34"/>
        <end position="43"/>
    </location>
</feature>
<feature type="compositionally biased region" description="Basic and acidic residues" evidence="1">
    <location>
        <begin position="227"/>
        <end position="238"/>
    </location>
</feature>
<reference evidence="2 3" key="1">
    <citation type="submission" date="2022-07" db="EMBL/GenBank/DDBJ databases">
        <title>Genome-wide signatures of adaptation to extreme environments.</title>
        <authorList>
            <person name="Cho C.H."/>
            <person name="Yoon H.S."/>
        </authorList>
    </citation>
    <scope>NUCLEOTIDE SEQUENCE [LARGE SCALE GENOMIC DNA]</scope>
    <source>
        <strain evidence="2 3">DBV 063 E5</strain>
    </source>
</reference>
<feature type="compositionally biased region" description="Acidic residues" evidence="1">
    <location>
        <begin position="71"/>
        <end position="81"/>
    </location>
</feature>
<dbReference type="Proteomes" id="UP001301350">
    <property type="component" value="Unassembled WGS sequence"/>
</dbReference>
<feature type="compositionally biased region" description="Basic and acidic residues" evidence="1">
    <location>
        <begin position="127"/>
        <end position="184"/>
    </location>
</feature>
<dbReference type="EMBL" id="JANCYW010000006">
    <property type="protein sequence ID" value="KAK4535799.1"/>
    <property type="molecule type" value="Genomic_DNA"/>
</dbReference>
<gene>
    <name evidence="2" type="ORF">CDCA_CDCA06G1824</name>
</gene>
<dbReference type="AlphaFoldDB" id="A0AAV9IU37"/>
<comment type="caution">
    <text evidence="2">The sequence shown here is derived from an EMBL/GenBank/DDBJ whole genome shotgun (WGS) entry which is preliminary data.</text>
</comment>
<feature type="compositionally biased region" description="Low complexity" evidence="1">
    <location>
        <begin position="1"/>
        <end position="18"/>
    </location>
</feature>
<keyword evidence="3" id="KW-1185">Reference proteome</keyword>
<protein>
    <recommendedName>
        <fullName evidence="4">Clathrin light chain</fullName>
    </recommendedName>
</protein>
<evidence type="ECO:0008006" key="4">
    <source>
        <dbReference type="Google" id="ProtNLM"/>
    </source>
</evidence>
<accession>A0AAV9IU37</accession>
<feature type="compositionally biased region" description="Polar residues" evidence="1">
    <location>
        <begin position="217"/>
        <end position="226"/>
    </location>
</feature>
<evidence type="ECO:0000313" key="3">
    <source>
        <dbReference type="Proteomes" id="UP001301350"/>
    </source>
</evidence>
<proteinExistence type="predicted"/>